<dbReference type="GO" id="GO:0030001">
    <property type="term" value="P:metal ion transport"/>
    <property type="evidence" value="ECO:0007669"/>
    <property type="project" value="InterPro"/>
</dbReference>
<evidence type="ECO:0000256" key="5">
    <source>
        <dbReference type="SAM" id="MobiDB-lite"/>
    </source>
</evidence>
<dbReference type="Pfam" id="PF10176">
    <property type="entry name" value="NEDD4_Bsd2"/>
    <property type="match status" value="1"/>
</dbReference>
<dbReference type="GO" id="GO:0007034">
    <property type="term" value="P:vacuolar transport"/>
    <property type="evidence" value="ECO:0007669"/>
    <property type="project" value="InterPro"/>
</dbReference>
<feature type="compositionally biased region" description="Basic and acidic residues" evidence="5">
    <location>
        <begin position="137"/>
        <end position="148"/>
    </location>
</feature>
<dbReference type="GO" id="GO:0016020">
    <property type="term" value="C:membrane"/>
    <property type="evidence" value="ECO:0007669"/>
    <property type="project" value="UniProtKB-SubCell"/>
</dbReference>
<feature type="compositionally biased region" description="Polar residues" evidence="5">
    <location>
        <begin position="8"/>
        <end position="39"/>
    </location>
</feature>
<accession>A0AAN7WK54</accession>
<keyword evidence="2 6" id="KW-0812">Transmembrane</keyword>
<dbReference type="PANTHER" id="PTHR13396:SF5">
    <property type="entry name" value="NEDD4 FAMILY INTERACTING PROTEIN"/>
    <property type="match status" value="1"/>
</dbReference>
<reference evidence="8" key="1">
    <citation type="submission" date="2023-07" db="EMBL/GenBank/DDBJ databases">
        <title>A draft genome of Kazachstania heterogenica Y-27499.</title>
        <authorList>
            <person name="Donic C."/>
            <person name="Kralova J.S."/>
            <person name="Fidel L."/>
            <person name="Ben-Dor S."/>
            <person name="Jung S."/>
        </authorList>
    </citation>
    <scope>NUCLEOTIDE SEQUENCE [LARGE SCALE GENOMIC DNA]</scope>
    <source>
        <strain evidence="8">Y27499</strain>
    </source>
</reference>
<dbReference type="CDD" id="cd22212">
    <property type="entry name" value="NDFIP-like"/>
    <property type="match status" value="1"/>
</dbReference>
<feature type="compositionally biased region" description="Low complexity" evidence="5">
    <location>
        <begin position="44"/>
        <end position="68"/>
    </location>
</feature>
<evidence type="ECO:0000256" key="1">
    <source>
        <dbReference type="ARBA" id="ARBA00004141"/>
    </source>
</evidence>
<evidence type="ECO:0000256" key="3">
    <source>
        <dbReference type="ARBA" id="ARBA00022989"/>
    </source>
</evidence>
<dbReference type="GO" id="GO:0006511">
    <property type="term" value="P:ubiquitin-dependent protein catabolic process"/>
    <property type="evidence" value="ECO:0007669"/>
    <property type="project" value="TreeGrafter"/>
</dbReference>
<name>A0AAN7WK54_9SACH</name>
<evidence type="ECO:0000313" key="8">
    <source>
        <dbReference type="Proteomes" id="UP001306508"/>
    </source>
</evidence>
<dbReference type="AlphaFoldDB" id="A0AAN7WK54"/>
<dbReference type="GO" id="GO:0005794">
    <property type="term" value="C:Golgi apparatus"/>
    <property type="evidence" value="ECO:0007669"/>
    <property type="project" value="TreeGrafter"/>
</dbReference>
<organism evidence="7 8">
    <name type="scientific">Arxiozyma heterogenica</name>
    <dbReference type="NCBI Taxonomy" id="278026"/>
    <lineage>
        <taxon>Eukaryota</taxon>
        <taxon>Fungi</taxon>
        <taxon>Dikarya</taxon>
        <taxon>Ascomycota</taxon>
        <taxon>Saccharomycotina</taxon>
        <taxon>Saccharomycetes</taxon>
        <taxon>Saccharomycetales</taxon>
        <taxon>Saccharomycetaceae</taxon>
        <taxon>Arxiozyma</taxon>
    </lineage>
</organism>
<dbReference type="GO" id="GO:0031398">
    <property type="term" value="P:positive regulation of protein ubiquitination"/>
    <property type="evidence" value="ECO:0007669"/>
    <property type="project" value="TreeGrafter"/>
</dbReference>
<evidence type="ECO:0000256" key="6">
    <source>
        <dbReference type="SAM" id="Phobius"/>
    </source>
</evidence>
<dbReference type="EMBL" id="JAWIZZ010000053">
    <property type="protein sequence ID" value="KAK5778480.1"/>
    <property type="molecule type" value="Genomic_DNA"/>
</dbReference>
<sequence length="334" mass="37644">MNREETELQNFSNIHNEQTAESSNDNAITINNGDNMLNHENQEQNETNMPNNENTNANNNNNSNNNNSLSSRLIPENFRNIATRQMDNIGRRFNILDRVFRTNNDTSNSNGLVGAGTVFDGVFSNLTAKPDNNRTNQGDETRNDRPPTYDEAAADLVPSYYGLDLANSEMYDELCIEGLPVGNMANLVWNIIVSTCFQFIGFLITYMLHTSHAAKQGSRFGLGLTFLSYGYSMIPNDVVSKVGKHKSLHRIEPADPNNYEDLSLNQNQLPQDEFESQLSHGIEDEKQSVPFLAVAIGLLGFFILLKSIIDFIKIKRKERRYLAQTETTLMGFIN</sequence>
<feature type="transmembrane region" description="Helical" evidence="6">
    <location>
        <begin position="187"/>
        <end position="208"/>
    </location>
</feature>
<dbReference type="PANTHER" id="PTHR13396">
    <property type="entry name" value="NEDD4 FAMILY INTERACTING PROTEIN 1/2"/>
    <property type="match status" value="1"/>
</dbReference>
<dbReference type="GO" id="GO:0005783">
    <property type="term" value="C:endoplasmic reticulum"/>
    <property type="evidence" value="ECO:0007669"/>
    <property type="project" value="TreeGrafter"/>
</dbReference>
<feature type="region of interest" description="Disordered" evidence="5">
    <location>
        <begin position="1"/>
        <end position="71"/>
    </location>
</feature>
<gene>
    <name evidence="7" type="ORF">RI543_004146</name>
</gene>
<protein>
    <submittedName>
        <fullName evidence="7">Uncharacterized protein</fullName>
    </submittedName>
</protein>
<dbReference type="InterPro" id="IPR019325">
    <property type="entry name" value="NEDD4/Bsd2"/>
</dbReference>
<proteinExistence type="predicted"/>
<dbReference type="Proteomes" id="UP001306508">
    <property type="component" value="Unassembled WGS sequence"/>
</dbReference>
<keyword evidence="3 6" id="KW-1133">Transmembrane helix</keyword>
<feature type="transmembrane region" description="Helical" evidence="6">
    <location>
        <begin position="291"/>
        <end position="312"/>
    </location>
</feature>
<keyword evidence="4 6" id="KW-0472">Membrane</keyword>
<comment type="subcellular location">
    <subcellularLocation>
        <location evidence="1">Membrane</location>
        <topology evidence="1">Multi-pass membrane protein</topology>
    </subcellularLocation>
</comment>
<evidence type="ECO:0000313" key="7">
    <source>
        <dbReference type="EMBL" id="KAK5778480.1"/>
    </source>
</evidence>
<feature type="region of interest" description="Disordered" evidence="5">
    <location>
        <begin position="126"/>
        <end position="149"/>
    </location>
</feature>
<dbReference type="GO" id="GO:0048471">
    <property type="term" value="C:perinuclear region of cytoplasm"/>
    <property type="evidence" value="ECO:0007669"/>
    <property type="project" value="TreeGrafter"/>
</dbReference>
<keyword evidence="8" id="KW-1185">Reference proteome</keyword>
<evidence type="ECO:0000256" key="4">
    <source>
        <dbReference type="ARBA" id="ARBA00023136"/>
    </source>
</evidence>
<evidence type="ECO:0000256" key="2">
    <source>
        <dbReference type="ARBA" id="ARBA00022692"/>
    </source>
</evidence>
<comment type="caution">
    <text evidence="7">The sequence shown here is derived from an EMBL/GenBank/DDBJ whole genome shotgun (WGS) entry which is preliminary data.</text>
</comment>